<evidence type="ECO:0000256" key="2">
    <source>
        <dbReference type="ARBA" id="ARBA00004922"/>
    </source>
</evidence>
<keyword evidence="16" id="KW-1185">Reference proteome</keyword>
<dbReference type="GO" id="GO:0006487">
    <property type="term" value="P:protein N-linked glycosylation"/>
    <property type="evidence" value="ECO:0007669"/>
    <property type="project" value="TreeGrafter"/>
</dbReference>
<evidence type="ECO:0000256" key="1">
    <source>
        <dbReference type="ARBA" id="ARBA00004323"/>
    </source>
</evidence>
<keyword evidence="9" id="KW-1133">Transmembrane helix</keyword>
<evidence type="ECO:0000256" key="6">
    <source>
        <dbReference type="ARBA" id="ARBA00022679"/>
    </source>
</evidence>
<proteinExistence type="inferred from homology"/>
<keyword evidence="11" id="KW-0472">Membrane</keyword>
<reference evidence="15" key="1">
    <citation type="submission" date="2020-03" db="EMBL/GenBank/DDBJ databases">
        <authorList>
            <person name="Weist P."/>
        </authorList>
    </citation>
    <scope>NUCLEOTIDE SEQUENCE</scope>
</reference>
<protein>
    <recommendedName>
        <fullName evidence="4">alpha-1,6-mannosyl-glycoprotein 6-beta-N-acetylglucosaminyltransferase</fullName>
        <ecNumber evidence="4">2.4.1.155</ecNumber>
    </recommendedName>
</protein>
<keyword evidence="12" id="KW-0325">Glycoprotein</keyword>
<keyword evidence="10" id="KW-0333">Golgi apparatus</keyword>
<keyword evidence="5" id="KW-0328">Glycosyltransferase</keyword>
<dbReference type="EC" id="2.4.1.155" evidence="4"/>
<evidence type="ECO:0000256" key="9">
    <source>
        <dbReference type="ARBA" id="ARBA00022989"/>
    </source>
</evidence>
<evidence type="ECO:0000256" key="8">
    <source>
        <dbReference type="ARBA" id="ARBA00022968"/>
    </source>
</evidence>
<dbReference type="Proteomes" id="UP001153269">
    <property type="component" value="Unassembled WGS sequence"/>
</dbReference>
<dbReference type="Pfam" id="PF15024">
    <property type="entry name" value="Glyco_transf_18"/>
    <property type="match status" value="1"/>
</dbReference>
<keyword evidence="8" id="KW-0735">Signal-anchor</keyword>
<keyword evidence="7" id="KW-0812">Transmembrane</keyword>
<evidence type="ECO:0000256" key="4">
    <source>
        <dbReference type="ARBA" id="ARBA00012671"/>
    </source>
</evidence>
<feature type="domain" description="Glycosyltransferase family 18 catalytic" evidence="14">
    <location>
        <begin position="82"/>
        <end position="107"/>
    </location>
</feature>
<comment type="subcellular location">
    <subcellularLocation>
        <location evidence="1">Golgi apparatus membrane</location>
        <topology evidence="1">Single-pass type II membrane protein</topology>
    </subcellularLocation>
</comment>
<gene>
    <name evidence="15" type="ORF">PLEPLA_LOCUS37792</name>
</gene>
<dbReference type="PANTHER" id="PTHR15075:SF2">
    <property type="entry name" value="ALPHA-1,6-MANNOSYLGLYCOPROTEIN 6-BETA-N-ACETYLGLUCOSAMINYLTRANSFERASE"/>
    <property type="match status" value="1"/>
</dbReference>
<dbReference type="EMBL" id="CADEAL010004041">
    <property type="protein sequence ID" value="CAB1450103.1"/>
    <property type="molecule type" value="Genomic_DNA"/>
</dbReference>
<comment type="pathway">
    <text evidence="2">Protein modification; protein glycosylation.</text>
</comment>
<evidence type="ECO:0000313" key="15">
    <source>
        <dbReference type="EMBL" id="CAB1450103.1"/>
    </source>
</evidence>
<evidence type="ECO:0000313" key="16">
    <source>
        <dbReference type="Proteomes" id="UP001153269"/>
    </source>
</evidence>
<organism evidence="15 16">
    <name type="scientific">Pleuronectes platessa</name>
    <name type="common">European plaice</name>
    <dbReference type="NCBI Taxonomy" id="8262"/>
    <lineage>
        <taxon>Eukaryota</taxon>
        <taxon>Metazoa</taxon>
        <taxon>Chordata</taxon>
        <taxon>Craniata</taxon>
        <taxon>Vertebrata</taxon>
        <taxon>Euteleostomi</taxon>
        <taxon>Actinopterygii</taxon>
        <taxon>Neopterygii</taxon>
        <taxon>Teleostei</taxon>
        <taxon>Neoteleostei</taxon>
        <taxon>Acanthomorphata</taxon>
        <taxon>Carangaria</taxon>
        <taxon>Pleuronectiformes</taxon>
        <taxon>Pleuronectoidei</taxon>
        <taxon>Pleuronectidae</taxon>
        <taxon>Pleuronectes</taxon>
    </lineage>
</organism>
<dbReference type="PANTHER" id="PTHR15075">
    <property type="entry name" value="ALPHA-MANNOSIDE BETA-1,6-N-ACETYLGLUCOSAMINYLTRANSFERASE"/>
    <property type="match status" value="1"/>
</dbReference>
<evidence type="ECO:0000256" key="12">
    <source>
        <dbReference type="ARBA" id="ARBA00023180"/>
    </source>
</evidence>
<evidence type="ECO:0000256" key="13">
    <source>
        <dbReference type="ARBA" id="ARBA00048243"/>
    </source>
</evidence>
<dbReference type="GO" id="GO:0000139">
    <property type="term" value="C:Golgi membrane"/>
    <property type="evidence" value="ECO:0007669"/>
    <property type="project" value="UniProtKB-SubCell"/>
</dbReference>
<accession>A0A9N7YZE7</accession>
<dbReference type="InterPro" id="IPR026116">
    <property type="entry name" value="GT18_cat"/>
</dbReference>
<keyword evidence="6" id="KW-0808">Transferase</keyword>
<sequence>MKIDSWCFVLPGRSSSSAQAERSEAESDQAVVGTSLQGLYSSLKQSTRDSPKIRVHPGALTDESGFRTADRSFSDPLGSSGIESYLPYEFTCDGMLQRLSSLIEKQSDPLLFNQSLIRICPCRDYIKDQIASCRARV</sequence>
<comment type="caution">
    <text evidence="15">The sequence shown here is derived from an EMBL/GenBank/DDBJ whole genome shotgun (WGS) entry which is preliminary data.</text>
</comment>
<comment type="similarity">
    <text evidence="3">Belongs to the glycosyltransferase 18 family.</text>
</comment>
<dbReference type="AlphaFoldDB" id="A0A9N7YZE7"/>
<comment type="catalytic activity">
    <reaction evidence="13">
        <text>N(4)-{beta-D-GlcNAc-(1-&gt;2)-[beta-D-GlcNAc-(1-&gt;4)]-alpha-D-Man-(1-&gt;3)-[beta-D-GlcNAc-(1-&gt;2)-alpha-D-Man-(1-&gt;6)]-beta-D-Man-(1-&gt;4)-beta-D-GlcNAc-(1-&gt;4)-beta-D-GlcNAc}-L-asparaginyl-[protein] + UDP-N-acetyl-alpha-D-glucosamine = N(4)-{beta-D-GlcNAc-(1-&gt;2)-[beta-D-GlcNAc-(1-&gt;4)]-alpha-D-Man-(1-&gt;3)-[beta-D-GlcNAc-(1-&gt;2)-[beta-D-GlcNAc-(1-&gt;6)]-alpha-D-Man-(1-&gt;6)]-beta-D-Man-(1-&gt;4)-beta-D-GlcNAc-(1-&gt;4)-beta-D-GlcNAc}-L-asparaginyl-[protein] + UDP + H(+)</text>
        <dbReference type="Rhea" id="RHEA:16921"/>
        <dbReference type="Rhea" id="RHEA-COMP:14374"/>
        <dbReference type="Rhea" id="RHEA-COMP:14377"/>
        <dbReference type="ChEBI" id="CHEBI:15378"/>
        <dbReference type="ChEBI" id="CHEBI:57705"/>
        <dbReference type="ChEBI" id="CHEBI:58223"/>
        <dbReference type="ChEBI" id="CHEBI:139507"/>
        <dbReference type="ChEBI" id="CHEBI:139510"/>
        <dbReference type="EC" id="2.4.1.155"/>
    </reaction>
</comment>
<evidence type="ECO:0000259" key="14">
    <source>
        <dbReference type="Pfam" id="PF15024"/>
    </source>
</evidence>
<evidence type="ECO:0000256" key="3">
    <source>
        <dbReference type="ARBA" id="ARBA00007477"/>
    </source>
</evidence>
<dbReference type="InterPro" id="IPR052105">
    <property type="entry name" value="MGAT5_Glycosyltransferase"/>
</dbReference>
<name>A0A9N7YZE7_PLEPL</name>
<evidence type="ECO:0000256" key="5">
    <source>
        <dbReference type="ARBA" id="ARBA00022676"/>
    </source>
</evidence>
<evidence type="ECO:0000256" key="7">
    <source>
        <dbReference type="ARBA" id="ARBA00022692"/>
    </source>
</evidence>
<evidence type="ECO:0000256" key="11">
    <source>
        <dbReference type="ARBA" id="ARBA00023136"/>
    </source>
</evidence>
<dbReference type="GO" id="GO:0030144">
    <property type="term" value="F:alpha-1,6-mannosylglycoprotein 6-beta-N-acetylglucosaminyltransferase activity"/>
    <property type="evidence" value="ECO:0007669"/>
    <property type="project" value="UniProtKB-EC"/>
</dbReference>
<evidence type="ECO:0000256" key="10">
    <source>
        <dbReference type="ARBA" id="ARBA00023034"/>
    </source>
</evidence>